<dbReference type="InterPro" id="IPR008972">
    <property type="entry name" value="Cupredoxin"/>
</dbReference>
<organism evidence="2">
    <name type="scientific">Talaromyces marneffei PM1</name>
    <dbReference type="NCBI Taxonomy" id="1077442"/>
    <lineage>
        <taxon>Eukaryota</taxon>
        <taxon>Fungi</taxon>
        <taxon>Dikarya</taxon>
        <taxon>Ascomycota</taxon>
        <taxon>Pezizomycotina</taxon>
        <taxon>Eurotiomycetes</taxon>
        <taxon>Eurotiomycetidae</taxon>
        <taxon>Eurotiales</taxon>
        <taxon>Trichocomaceae</taxon>
        <taxon>Talaromyces</taxon>
        <taxon>Talaromyces sect. Talaromyces</taxon>
    </lineage>
</organism>
<evidence type="ECO:0000313" key="2">
    <source>
        <dbReference type="EMBL" id="KFX46534.1"/>
    </source>
</evidence>
<dbReference type="EMBL" id="JPOX01000018">
    <property type="protein sequence ID" value="KFX46534.1"/>
    <property type="molecule type" value="Genomic_DNA"/>
</dbReference>
<sequence>MNQIFKSIPILCLFSLVGAQYGNPGGSGANTVTTSSLLPSSTTATSSAVQTVTVGRGGLIFSPDTLTVSPGGKVEFQFVSGDHSVTQSTFADPCHPVNETSLSSGIISAGGGPPVVFTVTINDTKPLWYYCAQGRHCQAGMVGVINPPPTGPNTLDAYKAAAKNANASTDTASVNGGVFGVEASSSPSASSTAASSTSASATAASGTASSSPIPTGDAPVFGAWSKMSTLLLLSVLAALCFM</sequence>
<proteinExistence type="predicted"/>
<reference evidence="2" key="1">
    <citation type="journal article" date="2014" name="PLoS Genet.">
        <title>Signature Gene Expression Reveals Novel Clues to the Molecular Mechanisms of Dimorphic Transition in Penicillium marneffei.</title>
        <authorList>
            <person name="Yang E."/>
            <person name="Wang G."/>
            <person name="Cai J."/>
            <person name="Woo P.C."/>
            <person name="Lau S.K."/>
            <person name="Yuen K.-Y."/>
            <person name="Chow W.-N."/>
            <person name="Lin X."/>
        </authorList>
    </citation>
    <scope>NUCLEOTIDE SEQUENCE [LARGE SCALE GENOMIC DNA]</scope>
    <source>
        <strain evidence="2">PM1</strain>
    </source>
</reference>
<dbReference type="HOGENOM" id="CLU_053381_4_0_1"/>
<comment type="caution">
    <text evidence="2">The sequence shown here is derived from an EMBL/GenBank/DDBJ whole genome shotgun (WGS) entry which is preliminary data.</text>
</comment>
<name>A0A093V9A6_TALMA</name>
<dbReference type="PANTHER" id="PTHR34883">
    <property type="entry name" value="SERINE-RICH PROTEIN, PUTATIVE-RELATED-RELATED"/>
    <property type="match status" value="1"/>
</dbReference>
<accession>A0A093V9A6</accession>
<gene>
    <name evidence="2" type="ORF">GQ26_0180410</name>
</gene>
<dbReference type="AlphaFoldDB" id="A0A093V9A6"/>
<dbReference type="CDD" id="cd00920">
    <property type="entry name" value="Cupredoxin"/>
    <property type="match status" value="1"/>
</dbReference>
<feature type="chain" id="PRO_5001888910" evidence="1">
    <location>
        <begin position="20"/>
        <end position="242"/>
    </location>
</feature>
<dbReference type="eggNOG" id="ENOG502S40X">
    <property type="taxonomic scope" value="Eukaryota"/>
</dbReference>
<dbReference type="InterPro" id="IPR052953">
    <property type="entry name" value="Ser-rich/MCO-related"/>
</dbReference>
<dbReference type="SUPFAM" id="SSF49503">
    <property type="entry name" value="Cupredoxins"/>
    <property type="match status" value="1"/>
</dbReference>
<dbReference type="Gene3D" id="2.60.40.420">
    <property type="entry name" value="Cupredoxins - blue copper proteins"/>
    <property type="match status" value="1"/>
</dbReference>
<keyword evidence="1" id="KW-0732">Signal</keyword>
<feature type="signal peptide" evidence="1">
    <location>
        <begin position="1"/>
        <end position="19"/>
    </location>
</feature>
<dbReference type="PANTHER" id="PTHR34883:SF15">
    <property type="entry name" value="EXTRACELLULAR SERINE-RICH PROTEIN"/>
    <property type="match status" value="1"/>
</dbReference>
<evidence type="ECO:0000256" key="1">
    <source>
        <dbReference type="SAM" id="SignalP"/>
    </source>
</evidence>
<protein>
    <submittedName>
        <fullName evidence="2">Umecyanin</fullName>
    </submittedName>
</protein>